<dbReference type="InterPro" id="IPR017452">
    <property type="entry name" value="GPCR_Rhodpsn_7TM"/>
</dbReference>
<evidence type="ECO:0000256" key="5">
    <source>
        <dbReference type="ARBA" id="ARBA00022490"/>
    </source>
</evidence>
<evidence type="ECO:0000256" key="8">
    <source>
        <dbReference type="ARBA" id="ARBA00022741"/>
    </source>
</evidence>
<dbReference type="PRINTS" id="PR01161">
    <property type="entry name" value="TUBULIN"/>
</dbReference>
<feature type="transmembrane region" description="Helical" evidence="14">
    <location>
        <begin position="118"/>
        <end position="139"/>
    </location>
</feature>
<protein>
    <submittedName>
        <fullName evidence="17">Tubulin beta-3 chain</fullName>
    </submittedName>
</protein>
<keyword evidence="11 14" id="KW-0472">Membrane</keyword>
<keyword evidence="16" id="KW-1185">Reference proteome</keyword>
<evidence type="ECO:0000256" key="4">
    <source>
        <dbReference type="ARBA" id="ARBA00009636"/>
    </source>
</evidence>
<evidence type="ECO:0000256" key="7">
    <source>
        <dbReference type="ARBA" id="ARBA00022701"/>
    </source>
</evidence>
<accession>A0ABM1JL56</accession>
<proteinExistence type="inferred from homology"/>
<evidence type="ECO:0000256" key="13">
    <source>
        <dbReference type="SAM" id="MobiDB-lite"/>
    </source>
</evidence>
<dbReference type="SMART" id="SM00865">
    <property type="entry name" value="Tubulin_C"/>
    <property type="match status" value="1"/>
</dbReference>
<sequence length="798" mass="89322">MPMSSPAMLLHDPPNVTADVPEANGTNGTSCGHKRTVVIPSELFLTLGLLSLVENVLVMAAIVKNRNLHSPMYYFLCCLAVSDLLVSISNCVETLFILLIDHRVMILEDATARHMDNVMDVLICCSFMASLSFLGVIAIDRYITIFYALRYHSIMTIQRAVIIIVAIWVISTSASTIFIAFDDNKSVVLCLLTYLLFMLTLIMGLYIHMFVLARRHARAISRMHRKHTAPQATSMKGAITLTILLGVFFVCWGPFFLHLILFVTCPTHPFCNCYFQYFNLCVILVICNSVVDPIIYAFRSEELRKTLKEVVMCRCREDALVPWSACDIRELSTGLCQEILPAAAQGGGLCLEGGDPALSNRLLLFLQFWEVISDEHGIDPSGNYVGDSDLQLERISVYYNEASSHKYVPRAILVDLEPGTMDSVRSGAFGHLFRPDNFIFGQSGAGNNWAKGHYTEGAELVDSVLDVVRKECENCDCLQGFQLTHSLGGGTGSGMGTLLISKVREEYPDRIMNTFSVVPSPKVSDTVVEPYNATLSIHQLVENTDETYCIDNEALYDICFRTLKLATPTYGDLNHLVSATMSGVTTSLRFPGQLNADLRKLAVNMVPFPRLHFFMPGFAPLTSRGSQQYRALTVPELTQQMFDAKNMMAACDPRHGRYLTVAAIFRGRMSMKEVDEQMLAIQSKNSSYFVEWIPNNVKVAVCDIPPRGLKMSSTFIGNSTAIQELFKRISEQFTAMFRRKAFLHWYTGEGMDEMEFTEAESNMNDLVSEYQQYQDATAEEEGEMYEDDEEESEAQGAK</sequence>
<evidence type="ECO:0000256" key="11">
    <source>
        <dbReference type="ARBA" id="ARBA00023136"/>
    </source>
</evidence>
<comment type="similarity">
    <text evidence="4">Belongs to the tubulin family.</text>
</comment>
<dbReference type="Pfam" id="PF00091">
    <property type="entry name" value="Tubulin"/>
    <property type="match status" value="1"/>
</dbReference>
<dbReference type="InterPro" id="IPR023123">
    <property type="entry name" value="Tubulin_C"/>
</dbReference>
<evidence type="ECO:0000259" key="15">
    <source>
        <dbReference type="PROSITE" id="PS50262"/>
    </source>
</evidence>
<evidence type="ECO:0000256" key="2">
    <source>
        <dbReference type="ARBA" id="ARBA00004245"/>
    </source>
</evidence>
<gene>
    <name evidence="17" type="primary">TUBB3</name>
</gene>
<dbReference type="Gene3D" id="3.30.1330.20">
    <property type="entry name" value="Tubulin/FtsZ, C-terminal domain"/>
    <property type="match status" value="1"/>
</dbReference>
<dbReference type="InterPro" id="IPR002453">
    <property type="entry name" value="Beta_tubulin"/>
</dbReference>
<comment type="cofactor">
    <cofactor evidence="1">
        <name>Mg(2+)</name>
        <dbReference type="ChEBI" id="CHEBI:18420"/>
    </cofactor>
</comment>
<evidence type="ECO:0000256" key="9">
    <source>
        <dbReference type="ARBA" id="ARBA00022989"/>
    </source>
</evidence>
<feature type="transmembrane region" description="Helical" evidence="14">
    <location>
        <begin position="160"/>
        <end position="180"/>
    </location>
</feature>
<evidence type="ECO:0000313" key="16">
    <source>
        <dbReference type="Proteomes" id="UP000694871"/>
    </source>
</evidence>
<dbReference type="Proteomes" id="UP000694871">
    <property type="component" value="Unplaced"/>
</dbReference>
<dbReference type="SUPFAM" id="SSF81321">
    <property type="entry name" value="Family A G protein-coupled receptor-like"/>
    <property type="match status" value="1"/>
</dbReference>
<dbReference type="Pfam" id="PF00001">
    <property type="entry name" value="7tm_1"/>
    <property type="match status" value="1"/>
</dbReference>
<name>A0ABM1JL56_GEKJA</name>
<feature type="compositionally biased region" description="Acidic residues" evidence="13">
    <location>
        <begin position="777"/>
        <end position="798"/>
    </location>
</feature>
<dbReference type="InterPro" id="IPR003008">
    <property type="entry name" value="Tubulin_FtsZ_GTPase"/>
</dbReference>
<feature type="transmembrane region" description="Helical" evidence="14">
    <location>
        <begin position="74"/>
        <end position="98"/>
    </location>
</feature>
<dbReference type="PROSITE" id="PS00227">
    <property type="entry name" value="TUBULIN"/>
    <property type="match status" value="1"/>
</dbReference>
<keyword evidence="5" id="KW-0963">Cytoplasm</keyword>
<feature type="transmembrane region" description="Helical" evidence="14">
    <location>
        <begin position="43"/>
        <end position="62"/>
    </location>
</feature>
<evidence type="ECO:0000256" key="12">
    <source>
        <dbReference type="ARBA" id="ARBA00023212"/>
    </source>
</evidence>
<dbReference type="InterPro" id="IPR018316">
    <property type="entry name" value="Tubulin/FtsZ_2-layer-sand-dom"/>
</dbReference>
<feature type="domain" description="G-protein coupled receptors family 1 profile" evidence="15">
    <location>
        <begin position="54"/>
        <end position="296"/>
    </location>
</feature>
<dbReference type="SUPFAM" id="SSF52490">
    <property type="entry name" value="Tubulin nucleotide-binding domain-like"/>
    <property type="match status" value="1"/>
</dbReference>
<dbReference type="SMART" id="SM01381">
    <property type="entry name" value="7TM_GPCR_Srsx"/>
    <property type="match status" value="1"/>
</dbReference>
<keyword evidence="7" id="KW-0493">Microtubule</keyword>
<organism evidence="16 17">
    <name type="scientific">Gekko japonicus</name>
    <name type="common">Schlegel's Japanese gecko</name>
    <dbReference type="NCBI Taxonomy" id="146911"/>
    <lineage>
        <taxon>Eukaryota</taxon>
        <taxon>Metazoa</taxon>
        <taxon>Chordata</taxon>
        <taxon>Craniata</taxon>
        <taxon>Vertebrata</taxon>
        <taxon>Euteleostomi</taxon>
        <taxon>Lepidosauria</taxon>
        <taxon>Squamata</taxon>
        <taxon>Bifurcata</taxon>
        <taxon>Gekkota</taxon>
        <taxon>Gekkonidae</taxon>
        <taxon>Gekkoninae</taxon>
        <taxon>Gekko</taxon>
    </lineage>
</organism>
<dbReference type="Gene3D" id="3.40.50.1440">
    <property type="entry name" value="Tubulin/FtsZ, GTPase domain"/>
    <property type="match status" value="1"/>
</dbReference>
<dbReference type="CDD" id="cd02187">
    <property type="entry name" value="beta_tubulin"/>
    <property type="match status" value="1"/>
</dbReference>
<dbReference type="PANTHER" id="PTHR11588">
    <property type="entry name" value="TUBULIN"/>
    <property type="match status" value="1"/>
</dbReference>
<dbReference type="SUPFAM" id="SSF55307">
    <property type="entry name" value="Tubulin C-terminal domain-like"/>
    <property type="match status" value="1"/>
</dbReference>
<dbReference type="InterPro" id="IPR017975">
    <property type="entry name" value="Tubulin_CS"/>
</dbReference>
<dbReference type="InterPro" id="IPR037103">
    <property type="entry name" value="Tubulin/FtsZ-like_C"/>
</dbReference>
<dbReference type="InterPro" id="IPR000276">
    <property type="entry name" value="GPCR_Rhodpsn"/>
</dbReference>
<evidence type="ECO:0000313" key="17">
    <source>
        <dbReference type="RefSeq" id="XP_015262193.1"/>
    </source>
</evidence>
<dbReference type="RefSeq" id="XP_015262193.1">
    <property type="nucleotide sequence ID" value="XM_015406707.1"/>
</dbReference>
<dbReference type="InterPro" id="IPR000217">
    <property type="entry name" value="Tubulin"/>
</dbReference>
<feature type="transmembrane region" description="Helical" evidence="14">
    <location>
        <begin position="186"/>
        <end position="213"/>
    </location>
</feature>
<dbReference type="Gene3D" id="1.20.1070.10">
    <property type="entry name" value="Rhodopsin 7-helix transmembrane proteins"/>
    <property type="match status" value="1"/>
</dbReference>
<evidence type="ECO:0000256" key="14">
    <source>
        <dbReference type="SAM" id="Phobius"/>
    </source>
</evidence>
<evidence type="ECO:0000256" key="1">
    <source>
        <dbReference type="ARBA" id="ARBA00001946"/>
    </source>
</evidence>
<evidence type="ECO:0000256" key="6">
    <source>
        <dbReference type="ARBA" id="ARBA00022692"/>
    </source>
</evidence>
<feature type="transmembrane region" description="Helical" evidence="14">
    <location>
        <begin position="234"/>
        <end position="257"/>
    </location>
</feature>
<dbReference type="InterPro" id="IPR008280">
    <property type="entry name" value="Tub_FtsZ_C"/>
</dbReference>
<dbReference type="InterPro" id="IPR036525">
    <property type="entry name" value="Tubulin/FtsZ_GTPase_sf"/>
</dbReference>
<dbReference type="PROSITE" id="PS50262">
    <property type="entry name" value="G_PROTEIN_RECEP_F1_2"/>
    <property type="match status" value="1"/>
</dbReference>
<dbReference type="PROSITE" id="PS00237">
    <property type="entry name" value="G_PROTEIN_RECEP_F1_1"/>
    <property type="match status" value="1"/>
</dbReference>
<dbReference type="Gene3D" id="1.10.287.600">
    <property type="entry name" value="Helix hairpin bin"/>
    <property type="match status" value="1"/>
</dbReference>
<dbReference type="GeneID" id="107106537"/>
<dbReference type="PRINTS" id="PR01163">
    <property type="entry name" value="BETATUBULIN"/>
</dbReference>
<dbReference type="SMART" id="SM00864">
    <property type="entry name" value="Tubulin"/>
    <property type="match status" value="1"/>
</dbReference>
<dbReference type="Pfam" id="PF03953">
    <property type="entry name" value="Tubulin_C"/>
    <property type="match status" value="1"/>
</dbReference>
<evidence type="ECO:0000256" key="3">
    <source>
        <dbReference type="ARBA" id="ARBA00004370"/>
    </source>
</evidence>
<keyword evidence="10" id="KW-0342">GTP-binding</keyword>
<keyword evidence="12" id="KW-0206">Cytoskeleton</keyword>
<keyword evidence="9 14" id="KW-1133">Transmembrane helix</keyword>
<reference evidence="17" key="1">
    <citation type="submission" date="2025-08" db="UniProtKB">
        <authorList>
            <consortium name="RefSeq"/>
        </authorList>
    </citation>
    <scope>IDENTIFICATION</scope>
</reference>
<keyword evidence="6 14" id="KW-0812">Transmembrane</keyword>
<evidence type="ECO:0000256" key="10">
    <source>
        <dbReference type="ARBA" id="ARBA00023134"/>
    </source>
</evidence>
<keyword evidence="8" id="KW-0547">Nucleotide-binding</keyword>
<feature type="region of interest" description="Disordered" evidence="13">
    <location>
        <begin position="773"/>
        <end position="798"/>
    </location>
</feature>
<comment type="subcellular location">
    <subcellularLocation>
        <location evidence="2">Cytoplasm</location>
        <location evidence="2">Cytoskeleton</location>
    </subcellularLocation>
    <subcellularLocation>
        <location evidence="3">Membrane</location>
    </subcellularLocation>
</comment>